<sequence>MYSVVCNLVKGGAMLGTKKGVLLDLDGVLLQLVDHFGEYGVSARTSEEIEIVDGLGELFDALVGKEFVIIGHTNQPDIARKKITQKFLDKKHALLQKKYPQVERIYVCSHTETDLCDCRKPKPGLLRQAAKDFGLDFSLSWVVGDSRGDIEAGRMVHAKTIFILTEYNCANPAIDKCTAVAKNVRGALSLILALENKTSNVHDV</sequence>
<dbReference type="Pfam" id="PF13242">
    <property type="entry name" value="Hydrolase_like"/>
    <property type="match status" value="1"/>
</dbReference>
<accession>A0A1G2KMD2</accession>
<dbReference type="PANTHER" id="PTHR42891:SF1">
    <property type="entry name" value="D-GLYCERO-BETA-D-MANNO-HEPTOSE-1,7-BISPHOSPHATE 7-PHOSPHATASE"/>
    <property type="match status" value="1"/>
</dbReference>
<evidence type="ECO:0000313" key="8">
    <source>
        <dbReference type="EMBL" id="OGZ99508.1"/>
    </source>
</evidence>
<organism evidence="8 9">
    <name type="scientific">Candidatus Sungbacteria bacterium RIFCSPHIGHO2_02_FULL_47_11</name>
    <dbReference type="NCBI Taxonomy" id="1802270"/>
    <lineage>
        <taxon>Bacteria</taxon>
        <taxon>Candidatus Sungiibacteriota</taxon>
    </lineage>
</organism>
<comment type="similarity">
    <text evidence="2">Belongs to the GmhB family.</text>
</comment>
<protein>
    <recommendedName>
        <fullName evidence="7">D,D-heptose 1,7-bisphosphate phosphatase</fullName>
    </recommendedName>
</protein>
<dbReference type="GO" id="GO:0016791">
    <property type="term" value="F:phosphatase activity"/>
    <property type="evidence" value="ECO:0007669"/>
    <property type="project" value="InterPro"/>
</dbReference>
<name>A0A1G2KMD2_9BACT</name>
<dbReference type="InterPro" id="IPR006549">
    <property type="entry name" value="HAD-SF_hydro_IIIA"/>
</dbReference>
<dbReference type="GO" id="GO:0005975">
    <property type="term" value="P:carbohydrate metabolic process"/>
    <property type="evidence" value="ECO:0007669"/>
    <property type="project" value="InterPro"/>
</dbReference>
<evidence type="ECO:0000256" key="2">
    <source>
        <dbReference type="ARBA" id="ARBA00005628"/>
    </source>
</evidence>
<evidence type="ECO:0000256" key="7">
    <source>
        <dbReference type="ARBA" id="ARBA00031828"/>
    </source>
</evidence>
<dbReference type="SUPFAM" id="SSF56784">
    <property type="entry name" value="HAD-like"/>
    <property type="match status" value="1"/>
</dbReference>
<dbReference type="InterPro" id="IPR006543">
    <property type="entry name" value="Histidinol-phos"/>
</dbReference>
<evidence type="ECO:0000256" key="1">
    <source>
        <dbReference type="ARBA" id="ARBA00004496"/>
    </source>
</evidence>
<evidence type="ECO:0000256" key="5">
    <source>
        <dbReference type="ARBA" id="ARBA00022801"/>
    </source>
</evidence>
<dbReference type="STRING" id="1802270.A3C07_04590"/>
<dbReference type="InterPro" id="IPR023214">
    <property type="entry name" value="HAD_sf"/>
</dbReference>
<comment type="caution">
    <text evidence="8">The sequence shown here is derived from an EMBL/GenBank/DDBJ whole genome shotgun (WGS) entry which is preliminary data.</text>
</comment>
<gene>
    <name evidence="8" type="ORF">A3C07_04590</name>
</gene>
<evidence type="ECO:0000313" key="9">
    <source>
        <dbReference type="Proteomes" id="UP000179023"/>
    </source>
</evidence>
<dbReference type="EMBL" id="MHQI01000039">
    <property type="protein sequence ID" value="OGZ99508.1"/>
    <property type="molecule type" value="Genomic_DNA"/>
</dbReference>
<dbReference type="InterPro" id="IPR036412">
    <property type="entry name" value="HAD-like_sf"/>
</dbReference>
<dbReference type="AlphaFoldDB" id="A0A1G2KMD2"/>
<dbReference type="Gene3D" id="3.40.50.1000">
    <property type="entry name" value="HAD superfamily/HAD-like"/>
    <property type="match status" value="1"/>
</dbReference>
<reference evidence="8 9" key="1">
    <citation type="journal article" date="2016" name="Nat. Commun.">
        <title>Thousands of microbial genomes shed light on interconnected biogeochemical processes in an aquifer system.</title>
        <authorList>
            <person name="Anantharaman K."/>
            <person name="Brown C.T."/>
            <person name="Hug L.A."/>
            <person name="Sharon I."/>
            <person name="Castelle C.J."/>
            <person name="Probst A.J."/>
            <person name="Thomas B.C."/>
            <person name="Singh A."/>
            <person name="Wilkins M.J."/>
            <person name="Karaoz U."/>
            <person name="Brodie E.L."/>
            <person name="Williams K.H."/>
            <person name="Hubbard S.S."/>
            <person name="Banfield J.F."/>
        </authorList>
    </citation>
    <scope>NUCLEOTIDE SEQUENCE [LARGE SCALE GENOMIC DNA]</scope>
</reference>
<evidence type="ECO:0000256" key="3">
    <source>
        <dbReference type="ARBA" id="ARBA00022490"/>
    </source>
</evidence>
<evidence type="ECO:0000256" key="6">
    <source>
        <dbReference type="ARBA" id="ARBA00023277"/>
    </source>
</evidence>
<keyword evidence="5" id="KW-0378">Hydrolase</keyword>
<comment type="subcellular location">
    <subcellularLocation>
        <location evidence="1">Cytoplasm</location>
    </subcellularLocation>
</comment>
<dbReference type="NCBIfam" id="TIGR01656">
    <property type="entry name" value="Histidinol-ppas"/>
    <property type="match status" value="1"/>
</dbReference>
<keyword evidence="4" id="KW-0479">Metal-binding</keyword>
<dbReference type="GO" id="GO:0046872">
    <property type="term" value="F:metal ion binding"/>
    <property type="evidence" value="ECO:0007669"/>
    <property type="project" value="UniProtKB-KW"/>
</dbReference>
<evidence type="ECO:0000256" key="4">
    <source>
        <dbReference type="ARBA" id="ARBA00022723"/>
    </source>
</evidence>
<keyword evidence="3" id="KW-0963">Cytoplasm</keyword>
<dbReference type="InterPro" id="IPR004446">
    <property type="entry name" value="Heptose_bisP_phosphatase"/>
</dbReference>
<dbReference type="Proteomes" id="UP000179023">
    <property type="component" value="Unassembled WGS sequence"/>
</dbReference>
<proteinExistence type="inferred from homology"/>
<dbReference type="GO" id="GO:0005737">
    <property type="term" value="C:cytoplasm"/>
    <property type="evidence" value="ECO:0007669"/>
    <property type="project" value="UniProtKB-SubCell"/>
</dbReference>
<dbReference type="PANTHER" id="PTHR42891">
    <property type="entry name" value="D-GLYCERO-BETA-D-MANNO-HEPTOSE-1,7-BISPHOSPHATE 7-PHOSPHATASE"/>
    <property type="match status" value="1"/>
</dbReference>
<keyword evidence="6" id="KW-0119">Carbohydrate metabolism</keyword>
<dbReference type="NCBIfam" id="TIGR01662">
    <property type="entry name" value="HAD-SF-IIIA"/>
    <property type="match status" value="1"/>
</dbReference>